<evidence type="ECO:0008006" key="9">
    <source>
        <dbReference type="Google" id="ProtNLM"/>
    </source>
</evidence>
<keyword evidence="8" id="KW-1185">Reference proteome</keyword>
<reference evidence="7 8" key="1">
    <citation type="submission" date="2016-03" db="EMBL/GenBank/DDBJ databases">
        <title>Complete genome sequence of Shewanella psychrophila WP2, a deep sea bacterium isolated from west Pacific sediment.</title>
        <authorList>
            <person name="Xu G."/>
            <person name="Jian H."/>
        </authorList>
    </citation>
    <scope>NUCLEOTIDE SEQUENCE [LARGE SCALE GENOMIC DNA]</scope>
    <source>
        <strain evidence="7 8">WP2</strain>
    </source>
</reference>
<organism evidence="7 8">
    <name type="scientific">Shewanella psychrophila</name>
    <dbReference type="NCBI Taxonomy" id="225848"/>
    <lineage>
        <taxon>Bacteria</taxon>
        <taxon>Pseudomonadati</taxon>
        <taxon>Pseudomonadota</taxon>
        <taxon>Gammaproteobacteria</taxon>
        <taxon>Alteromonadales</taxon>
        <taxon>Shewanellaceae</taxon>
        <taxon>Shewanella</taxon>
    </lineage>
</organism>
<dbReference type="InterPro" id="IPR007156">
    <property type="entry name" value="MamQ_LemA"/>
</dbReference>
<sequence length="189" mass="21014">MEGLLLALGLVVIIVYLWYVSLVKKRNAGREALSGIDVQIKKRSNLVPNILKIAQKFMDHEKALLTDITELRAQAIKSYDANDAAEIREHLAVAEQLNTKMGQLMINVEAYPELKSDNTMLQAMQTYNEVEAHISAARRFYNAAVTELNNAVEIFPGSIIASMASIKIMPFYEADEASKGPIDAADFLK</sequence>
<comment type="similarity">
    <text evidence="2">Belongs to the LemA family.</text>
</comment>
<comment type="subcellular location">
    <subcellularLocation>
        <location evidence="1">Membrane</location>
        <topology evidence="1">Single-pass membrane protein</topology>
    </subcellularLocation>
</comment>
<keyword evidence="3 6" id="KW-0812">Transmembrane</keyword>
<dbReference type="SUPFAM" id="SSF140478">
    <property type="entry name" value="LemA-like"/>
    <property type="match status" value="1"/>
</dbReference>
<name>A0A1S6HIR6_9GAMM</name>
<dbReference type="AlphaFoldDB" id="A0A1S6HIR6"/>
<dbReference type="PANTHER" id="PTHR34478:SF2">
    <property type="entry name" value="MEMBRANE PROTEIN"/>
    <property type="match status" value="1"/>
</dbReference>
<dbReference type="Gene3D" id="1.20.1440.20">
    <property type="entry name" value="LemA-like domain"/>
    <property type="match status" value="1"/>
</dbReference>
<keyword evidence="4 6" id="KW-1133">Transmembrane helix</keyword>
<dbReference type="PANTHER" id="PTHR34478">
    <property type="entry name" value="PROTEIN LEMA"/>
    <property type="match status" value="1"/>
</dbReference>
<dbReference type="InterPro" id="IPR023353">
    <property type="entry name" value="LemA-like_dom_sf"/>
</dbReference>
<keyword evidence="5 6" id="KW-0472">Membrane</keyword>
<protein>
    <recommendedName>
        <fullName evidence="9">LemA protein</fullName>
    </recommendedName>
</protein>
<evidence type="ECO:0000313" key="8">
    <source>
        <dbReference type="Proteomes" id="UP000189545"/>
    </source>
</evidence>
<evidence type="ECO:0000256" key="3">
    <source>
        <dbReference type="ARBA" id="ARBA00022692"/>
    </source>
</evidence>
<dbReference type="Proteomes" id="UP000189545">
    <property type="component" value="Chromosome"/>
</dbReference>
<dbReference type="STRING" id="225848.Sps_00200"/>
<dbReference type="KEGG" id="spsw:Sps_00200"/>
<evidence type="ECO:0000256" key="1">
    <source>
        <dbReference type="ARBA" id="ARBA00004167"/>
    </source>
</evidence>
<gene>
    <name evidence="7" type="ORF">Sps_00200</name>
</gene>
<dbReference type="EMBL" id="CP014782">
    <property type="protein sequence ID" value="AQS35420.1"/>
    <property type="molecule type" value="Genomic_DNA"/>
</dbReference>
<evidence type="ECO:0000256" key="6">
    <source>
        <dbReference type="SAM" id="Phobius"/>
    </source>
</evidence>
<dbReference type="RefSeq" id="WP_077750776.1">
    <property type="nucleotide sequence ID" value="NZ_CP014782.1"/>
</dbReference>
<evidence type="ECO:0000256" key="4">
    <source>
        <dbReference type="ARBA" id="ARBA00022989"/>
    </source>
</evidence>
<feature type="transmembrane region" description="Helical" evidence="6">
    <location>
        <begin position="6"/>
        <end position="23"/>
    </location>
</feature>
<dbReference type="OrthoDB" id="9804152at2"/>
<proteinExistence type="inferred from homology"/>
<dbReference type="GO" id="GO:0016020">
    <property type="term" value="C:membrane"/>
    <property type="evidence" value="ECO:0007669"/>
    <property type="project" value="UniProtKB-SubCell"/>
</dbReference>
<evidence type="ECO:0000256" key="2">
    <source>
        <dbReference type="ARBA" id="ARBA00008854"/>
    </source>
</evidence>
<evidence type="ECO:0000256" key="5">
    <source>
        <dbReference type="ARBA" id="ARBA00023136"/>
    </source>
</evidence>
<evidence type="ECO:0000313" key="7">
    <source>
        <dbReference type="EMBL" id="AQS35420.1"/>
    </source>
</evidence>
<accession>A0A1S6HIR6</accession>
<dbReference type="Pfam" id="PF04011">
    <property type="entry name" value="LemA"/>
    <property type="match status" value="1"/>
</dbReference>